<keyword evidence="1" id="KW-0732">Signal</keyword>
<proteinExistence type="predicted"/>
<evidence type="ECO:0000313" key="3">
    <source>
        <dbReference type="Proteomes" id="UP001278766"/>
    </source>
</evidence>
<organism evidence="2 3">
    <name type="scientific">Chaetomium fimeti</name>
    <dbReference type="NCBI Taxonomy" id="1854472"/>
    <lineage>
        <taxon>Eukaryota</taxon>
        <taxon>Fungi</taxon>
        <taxon>Dikarya</taxon>
        <taxon>Ascomycota</taxon>
        <taxon>Pezizomycotina</taxon>
        <taxon>Sordariomycetes</taxon>
        <taxon>Sordariomycetidae</taxon>
        <taxon>Sordariales</taxon>
        <taxon>Chaetomiaceae</taxon>
        <taxon>Chaetomium</taxon>
    </lineage>
</organism>
<feature type="signal peptide" evidence="1">
    <location>
        <begin position="1"/>
        <end position="21"/>
    </location>
</feature>
<dbReference type="GeneID" id="87840790"/>
<sequence>MLASALFSIFGTMCWTRDADEKPPRTPRSSICILLHSHQHPGTNWSRTRDARRPIPATRTVDSWVHGFMGSRVDFQ</sequence>
<keyword evidence="3" id="KW-1185">Reference proteome</keyword>
<reference evidence="2" key="2">
    <citation type="submission" date="2023-06" db="EMBL/GenBank/DDBJ databases">
        <authorList>
            <consortium name="Lawrence Berkeley National Laboratory"/>
            <person name="Haridas S."/>
            <person name="Hensen N."/>
            <person name="Bonometti L."/>
            <person name="Westerberg I."/>
            <person name="Brannstrom I.O."/>
            <person name="Guillou S."/>
            <person name="Cros-Aarteil S."/>
            <person name="Calhoun S."/>
            <person name="Kuo A."/>
            <person name="Mondo S."/>
            <person name="Pangilinan J."/>
            <person name="Riley R."/>
            <person name="Labutti K."/>
            <person name="Andreopoulos B."/>
            <person name="Lipzen A."/>
            <person name="Chen C."/>
            <person name="Yanf M."/>
            <person name="Daum C."/>
            <person name="Ng V."/>
            <person name="Clum A."/>
            <person name="Steindorff A."/>
            <person name="Ohm R."/>
            <person name="Martin F."/>
            <person name="Silar P."/>
            <person name="Natvig D."/>
            <person name="Lalanne C."/>
            <person name="Gautier V."/>
            <person name="Ament-Velasquez S.L."/>
            <person name="Kruys A."/>
            <person name="Hutchinson M.I."/>
            <person name="Powell A.J."/>
            <person name="Barry K."/>
            <person name="Miller A.N."/>
            <person name="Grigoriev I.V."/>
            <person name="Debuchy R."/>
            <person name="Gladieux P."/>
            <person name="Thoren M.H."/>
            <person name="Johannesson H."/>
        </authorList>
    </citation>
    <scope>NUCLEOTIDE SEQUENCE</scope>
    <source>
        <strain evidence="2">CBS 168.71</strain>
    </source>
</reference>
<comment type="caution">
    <text evidence="2">The sequence shown here is derived from an EMBL/GenBank/DDBJ whole genome shotgun (WGS) entry which is preliminary data.</text>
</comment>
<name>A0AAE0HGD4_9PEZI</name>
<evidence type="ECO:0000313" key="2">
    <source>
        <dbReference type="EMBL" id="KAK3295950.1"/>
    </source>
</evidence>
<reference evidence="2" key="1">
    <citation type="journal article" date="2023" name="Mol. Phylogenet. Evol.">
        <title>Genome-scale phylogeny and comparative genomics of the fungal order Sordariales.</title>
        <authorList>
            <person name="Hensen N."/>
            <person name="Bonometti L."/>
            <person name="Westerberg I."/>
            <person name="Brannstrom I.O."/>
            <person name="Guillou S."/>
            <person name="Cros-Aarteil S."/>
            <person name="Calhoun S."/>
            <person name="Haridas S."/>
            <person name="Kuo A."/>
            <person name="Mondo S."/>
            <person name="Pangilinan J."/>
            <person name="Riley R."/>
            <person name="LaButti K."/>
            <person name="Andreopoulos B."/>
            <person name="Lipzen A."/>
            <person name="Chen C."/>
            <person name="Yan M."/>
            <person name="Daum C."/>
            <person name="Ng V."/>
            <person name="Clum A."/>
            <person name="Steindorff A."/>
            <person name="Ohm R.A."/>
            <person name="Martin F."/>
            <person name="Silar P."/>
            <person name="Natvig D.O."/>
            <person name="Lalanne C."/>
            <person name="Gautier V."/>
            <person name="Ament-Velasquez S.L."/>
            <person name="Kruys A."/>
            <person name="Hutchinson M.I."/>
            <person name="Powell A.J."/>
            <person name="Barry K."/>
            <person name="Miller A.N."/>
            <person name="Grigoriev I.V."/>
            <person name="Debuchy R."/>
            <person name="Gladieux P."/>
            <person name="Hiltunen Thoren M."/>
            <person name="Johannesson H."/>
        </authorList>
    </citation>
    <scope>NUCLEOTIDE SEQUENCE</scope>
    <source>
        <strain evidence="2">CBS 168.71</strain>
    </source>
</reference>
<feature type="chain" id="PRO_5042145185" description="Secreted protein" evidence="1">
    <location>
        <begin position="22"/>
        <end position="76"/>
    </location>
</feature>
<protein>
    <recommendedName>
        <fullName evidence="4">Secreted protein</fullName>
    </recommendedName>
</protein>
<gene>
    <name evidence="2" type="ORF">B0H64DRAFT_396905</name>
</gene>
<dbReference type="RefSeq" id="XP_062659464.1">
    <property type="nucleotide sequence ID" value="XM_062803842.1"/>
</dbReference>
<accession>A0AAE0HGD4</accession>
<dbReference type="Proteomes" id="UP001278766">
    <property type="component" value="Unassembled WGS sequence"/>
</dbReference>
<dbReference type="AlphaFoldDB" id="A0AAE0HGD4"/>
<evidence type="ECO:0008006" key="4">
    <source>
        <dbReference type="Google" id="ProtNLM"/>
    </source>
</evidence>
<dbReference type="EMBL" id="JAUEPN010000004">
    <property type="protein sequence ID" value="KAK3295950.1"/>
    <property type="molecule type" value="Genomic_DNA"/>
</dbReference>
<evidence type="ECO:0000256" key="1">
    <source>
        <dbReference type="SAM" id="SignalP"/>
    </source>
</evidence>